<protein>
    <submittedName>
        <fullName evidence="1">Uncharacterized protein</fullName>
    </submittedName>
</protein>
<reference evidence="1" key="1">
    <citation type="submission" date="2023-07" db="EMBL/GenBank/DDBJ databases">
        <title>Sorghum-associated microbial communities from plants grown in Nebraska, USA.</title>
        <authorList>
            <person name="Schachtman D."/>
        </authorList>
    </citation>
    <scope>NUCLEOTIDE SEQUENCE</scope>
    <source>
        <strain evidence="1">DS3315</strain>
    </source>
</reference>
<comment type="caution">
    <text evidence="1">The sequence shown here is derived from an EMBL/GenBank/DDBJ whole genome shotgun (WGS) entry which is preliminary data.</text>
</comment>
<evidence type="ECO:0000313" key="2">
    <source>
        <dbReference type="Proteomes" id="UP001224845"/>
    </source>
</evidence>
<accession>A0AAW8EI57</accession>
<dbReference type="Proteomes" id="UP001224845">
    <property type="component" value="Unassembled WGS sequence"/>
</dbReference>
<dbReference type="EMBL" id="JAUSRV010000007">
    <property type="protein sequence ID" value="MDP9971691.1"/>
    <property type="molecule type" value="Genomic_DNA"/>
</dbReference>
<proteinExistence type="predicted"/>
<sequence length="85" mass="9374">MSLSLFAAETLVLDYLNGRVLPSTLHLAVVLAVETRLLKGVMPVLDETLCTEMDDHATAPPPWSSESVLRATQERLRILRALSET</sequence>
<dbReference type="RefSeq" id="WP_307594214.1">
    <property type="nucleotide sequence ID" value="NZ_JAUSRV010000007.1"/>
</dbReference>
<gene>
    <name evidence="1" type="ORF">J2W39_002933</name>
</gene>
<organism evidence="1 2">
    <name type="scientific">Variovorax paradoxus</name>
    <dbReference type="NCBI Taxonomy" id="34073"/>
    <lineage>
        <taxon>Bacteria</taxon>
        <taxon>Pseudomonadati</taxon>
        <taxon>Pseudomonadota</taxon>
        <taxon>Betaproteobacteria</taxon>
        <taxon>Burkholderiales</taxon>
        <taxon>Comamonadaceae</taxon>
        <taxon>Variovorax</taxon>
    </lineage>
</organism>
<name>A0AAW8EI57_VARPD</name>
<evidence type="ECO:0000313" key="1">
    <source>
        <dbReference type="EMBL" id="MDP9971691.1"/>
    </source>
</evidence>
<dbReference type="AlphaFoldDB" id="A0AAW8EI57"/>